<dbReference type="GO" id="GO:0051536">
    <property type="term" value="F:iron-sulfur cluster binding"/>
    <property type="evidence" value="ECO:0007669"/>
    <property type="project" value="UniProtKB-KW"/>
</dbReference>
<evidence type="ECO:0000313" key="7">
    <source>
        <dbReference type="EMBL" id="PTQ07835.1"/>
    </source>
</evidence>
<comment type="caution">
    <text evidence="7">The sequence shown here is derived from an EMBL/GenBank/DDBJ whole genome shotgun (WGS) entry which is preliminary data.</text>
</comment>
<dbReference type="PANTHER" id="PTHR43409:SF7">
    <property type="entry name" value="BLL1977 PROTEIN"/>
    <property type="match status" value="1"/>
</dbReference>
<keyword evidence="8" id="KW-1185">Reference proteome</keyword>
<dbReference type="Proteomes" id="UP000244162">
    <property type="component" value="Unassembled WGS sequence"/>
</dbReference>
<dbReference type="InterPro" id="IPR027559">
    <property type="entry name" value="B12_rSAM_oligo"/>
</dbReference>
<dbReference type="PROSITE" id="PS51918">
    <property type="entry name" value="RADICAL_SAM"/>
    <property type="match status" value="1"/>
</dbReference>
<evidence type="ECO:0000313" key="8">
    <source>
        <dbReference type="Proteomes" id="UP000244162"/>
    </source>
</evidence>
<dbReference type="SMART" id="SM00729">
    <property type="entry name" value="Elp3"/>
    <property type="match status" value="1"/>
</dbReference>
<gene>
    <name evidence="7" type="ORF">CLG96_17010</name>
</gene>
<dbReference type="OrthoDB" id="9801424at2"/>
<dbReference type="SFLD" id="SFLDG01082">
    <property type="entry name" value="B12-binding_domain_containing"/>
    <property type="match status" value="1"/>
</dbReference>
<dbReference type="GO" id="GO:0046872">
    <property type="term" value="F:metal ion binding"/>
    <property type="evidence" value="ECO:0007669"/>
    <property type="project" value="UniProtKB-KW"/>
</dbReference>
<organism evidence="7 8">
    <name type="scientific">Sphingomonas oleivorans</name>
    <dbReference type="NCBI Taxonomy" id="1735121"/>
    <lineage>
        <taxon>Bacteria</taxon>
        <taxon>Pseudomonadati</taxon>
        <taxon>Pseudomonadota</taxon>
        <taxon>Alphaproteobacteria</taxon>
        <taxon>Sphingomonadales</taxon>
        <taxon>Sphingomonadaceae</taxon>
        <taxon>Sphingomonas</taxon>
    </lineage>
</organism>
<dbReference type="InterPro" id="IPR051198">
    <property type="entry name" value="BchE-like"/>
</dbReference>
<dbReference type="SFLD" id="SFLDS00029">
    <property type="entry name" value="Radical_SAM"/>
    <property type="match status" value="1"/>
</dbReference>
<evidence type="ECO:0000256" key="5">
    <source>
        <dbReference type="ARBA" id="ARBA00023014"/>
    </source>
</evidence>
<dbReference type="Pfam" id="PF04055">
    <property type="entry name" value="Radical_SAM"/>
    <property type="match status" value="1"/>
</dbReference>
<evidence type="ECO:0000259" key="6">
    <source>
        <dbReference type="PROSITE" id="PS51918"/>
    </source>
</evidence>
<keyword evidence="4" id="KW-0408">Iron</keyword>
<dbReference type="InterPro" id="IPR006638">
    <property type="entry name" value="Elp3/MiaA/NifB-like_rSAM"/>
</dbReference>
<comment type="cofactor">
    <cofactor evidence="1">
        <name>[4Fe-4S] cluster</name>
        <dbReference type="ChEBI" id="CHEBI:49883"/>
    </cofactor>
</comment>
<dbReference type="PANTHER" id="PTHR43409">
    <property type="entry name" value="ANAEROBIC MAGNESIUM-PROTOPORPHYRIN IX MONOMETHYL ESTER CYCLASE-RELATED"/>
    <property type="match status" value="1"/>
</dbReference>
<dbReference type="InterPro" id="IPR007197">
    <property type="entry name" value="rSAM"/>
</dbReference>
<dbReference type="SUPFAM" id="SSF102114">
    <property type="entry name" value="Radical SAM enzymes"/>
    <property type="match status" value="1"/>
</dbReference>
<dbReference type="EMBL" id="NWBU01000017">
    <property type="protein sequence ID" value="PTQ07835.1"/>
    <property type="molecule type" value="Genomic_DNA"/>
</dbReference>
<keyword evidence="3" id="KW-0479">Metal-binding</keyword>
<dbReference type="Gene3D" id="3.40.50.280">
    <property type="entry name" value="Cobalamin-binding domain"/>
    <property type="match status" value="1"/>
</dbReference>
<accession>A0A2T5FU68</accession>
<feature type="domain" description="Radical SAM core" evidence="6">
    <location>
        <begin position="197"/>
        <end position="419"/>
    </location>
</feature>
<dbReference type="Gene3D" id="3.80.30.20">
    <property type="entry name" value="tm_1862 like domain"/>
    <property type="match status" value="1"/>
</dbReference>
<evidence type="ECO:0000256" key="1">
    <source>
        <dbReference type="ARBA" id="ARBA00001966"/>
    </source>
</evidence>
<dbReference type="RefSeq" id="WP_107969785.1">
    <property type="nucleotide sequence ID" value="NZ_NWBU01000017.1"/>
</dbReference>
<evidence type="ECO:0000256" key="2">
    <source>
        <dbReference type="ARBA" id="ARBA00022691"/>
    </source>
</evidence>
<evidence type="ECO:0000256" key="4">
    <source>
        <dbReference type="ARBA" id="ARBA00023004"/>
    </source>
</evidence>
<reference evidence="7 8" key="1">
    <citation type="submission" date="2017-09" db="EMBL/GenBank/DDBJ databases">
        <title>Sphingomonas panjinensis sp.nov., isolated from oil-contaminated soil.</title>
        <authorList>
            <person name="Wang L."/>
            <person name="Chen L."/>
        </authorList>
    </citation>
    <scope>NUCLEOTIDE SEQUENCE [LARGE SCALE GENOMIC DNA]</scope>
    <source>
        <strain evidence="7 8">FW-11</strain>
    </source>
</reference>
<keyword evidence="5" id="KW-0411">Iron-sulfur</keyword>
<dbReference type="CDD" id="cd01335">
    <property type="entry name" value="Radical_SAM"/>
    <property type="match status" value="1"/>
</dbReference>
<keyword evidence="2" id="KW-0949">S-adenosyl-L-methionine</keyword>
<dbReference type="NCBIfam" id="TIGR04295">
    <property type="entry name" value="B12_rSAM_oligo"/>
    <property type="match status" value="1"/>
</dbReference>
<name>A0A2T5FU68_9SPHN</name>
<evidence type="ECO:0000256" key="3">
    <source>
        <dbReference type="ARBA" id="ARBA00022723"/>
    </source>
</evidence>
<dbReference type="GO" id="GO:0003824">
    <property type="term" value="F:catalytic activity"/>
    <property type="evidence" value="ECO:0007669"/>
    <property type="project" value="InterPro"/>
</dbReference>
<dbReference type="InterPro" id="IPR058240">
    <property type="entry name" value="rSAM_sf"/>
</dbReference>
<dbReference type="AlphaFoldDB" id="A0A2T5FU68"/>
<sequence>MKLALVNPAWSYANSIYFGSRDPHLPLELGYARALLEADGHEVLMLDGHLNGQSNEELARLVANFAPEMTVVTTAPTYLFWRCAPPELRVPAEFLRALGQGGGLMAAVGPHGSVTPETTLEKLGVDIVVRGECEEVVGTLARGGPLGEVPSIAFRAGGRTRVTGGPAAARFVDAPALHWPAAWIARHSTHHHRFDRAPVGPGAEVEASRGCPYHCSFCAKIDFRDAYRRRALEPLLEEMDALIAQGVTYVYFIDEIFLPNQPLLEALADRPVEFGIQTRIDLWKPEMLDLLGRAGCVSIEAGVESLTEEGRARLDKKCRATTDELVDRLIHARRSVPFVQANLIEMAGDDPALVARWRDRLRAAGVWANDPVPLYPYPSSPDYRKLWGLPDDRAWERAHEHYLSQFSEFSDIQEERPLPLAALESACLGERARR</sequence>
<proteinExistence type="predicted"/>
<protein>
    <submittedName>
        <fullName evidence="7">B12-binding domain/radical SAM domain-containing protein</fullName>
    </submittedName>
</protein>
<dbReference type="InterPro" id="IPR023404">
    <property type="entry name" value="rSAM_horseshoe"/>
</dbReference>